<dbReference type="InterPro" id="IPR024344">
    <property type="entry name" value="MDMPI_metal-binding"/>
</dbReference>
<dbReference type="AlphaFoldDB" id="A0A7T1TBN4"/>
<sequence length="195" mass="21012">MTNEFSALLEGAVQQARPVVHGVRDEQLGVPTPCSEYDVSALLNHLIHVVVGFQALAARGTADFTTTPDYLDGGKADWRTRFDEETARLVEAWSAPGALEGTSQGMGLPQRTVGGMVLGDLTVHAWDLARATGQDFSPYEPSLPVLLEGWRELAPMGRKMNVFGEPFPVPESASPFDELVALSGRDPGWRPPVAA</sequence>
<evidence type="ECO:0000313" key="2">
    <source>
        <dbReference type="EMBL" id="QPP09989.1"/>
    </source>
</evidence>
<keyword evidence="3" id="KW-1185">Reference proteome</keyword>
<reference evidence="3" key="1">
    <citation type="submission" date="2020-02" db="EMBL/GenBank/DDBJ databases">
        <title>Streptomyces sp. ASO4wet.</title>
        <authorList>
            <person name="Risdian C."/>
            <person name="Landwehr W."/>
            <person name="Schupp P."/>
            <person name="Wink J."/>
        </authorList>
    </citation>
    <scope>NUCLEOTIDE SEQUENCE [LARGE SCALE GENOMIC DNA]</scope>
    <source>
        <strain evidence="3">ASO4wet</strain>
    </source>
</reference>
<proteinExistence type="predicted"/>
<organism evidence="2 3">
    <name type="scientific">Streptomyces bathyalis</name>
    <dbReference type="NCBI Taxonomy" id="2710756"/>
    <lineage>
        <taxon>Bacteria</taxon>
        <taxon>Bacillati</taxon>
        <taxon>Actinomycetota</taxon>
        <taxon>Actinomycetes</taxon>
        <taxon>Kitasatosporales</taxon>
        <taxon>Streptomycetaceae</taxon>
        <taxon>Streptomyces</taxon>
    </lineage>
</organism>
<name>A0A7T1TBN4_9ACTN</name>
<dbReference type="Pfam" id="PF11716">
    <property type="entry name" value="MDMPI_N"/>
    <property type="match status" value="1"/>
</dbReference>
<dbReference type="KEGG" id="sbat:G4Z16_30235"/>
<dbReference type="SUPFAM" id="SSF109854">
    <property type="entry name" value="DinB/YfiT-like putative metalloenzymes"/>
    <property type="match status" value="1"/>
</dbReference>
<dbReference type="NCBIfam" id="TIGR03083">
    <property type="entry name" value="maleylpyruvate isomerase family mycothiol-dependent enzyme"/>
    <property type="match status" value="1"/>
</dbReference>
<evidence type="ECO:0000313" key="3">
    <source>
        <dbReference type="Proteomes" id="UP000595046"/>
    </source>
</evidence>
<dbReference type="EMBL" id="CP048882">
    <property type="protein sequence ID" value="QPP09989.1"/>
    <property type="molecule type" value="Genomic_DNA"/>
</dbReference>
<dbReference type="Gene3D" id="1.20.120.450">
    <property type="entry name" value="dinb family like domain"/>
    <property type="match status" value="1"/>
</dbReference>
<accession>A0A7T1TBN4</accession>
<gene>
    <name evidence="2" type="ORF">G4Z16_30235</name>
</gene>
<dbReference type="InterPro" id="IPR017517">
    <property type="entry name" value="Maleyloyr_isom"/>
</dbReference>
<dbReference type="Proteomes" id="UP000595046">
    <property type="component" value="Chromosome"/>
</dbReference>
<dbReference type="NCBIfam" id="TIGR03086">
    <property type="entry name" value="TIGR03086 family metal-binding protein"/>
    <property type="match status" value="1"/>
</dbReference>
<feature type="domain" description="Mycothiol-dependent maleylpyruvate isomerase metal-binding" evidence="1">
    <location>
        <begin position="12"/>
        <end position="129"/>
    </location>
</feature>
<dbReference type="GO" id="GO:0046872">
    <property type="term" value="F:metal ion binding"/>
    <property type="evidence" value="ECO:0007669"/>
    <property type="project" value="InterPro"/>
</dbReference>
<dbReference type="RefSeq" id="WP_197353749.1">
    <property type="nucleotide sequence ID" value="NZ_CP048882.1"/>
</dbReference>
<dbReference type="InterPro" id="IPR034660">
    <property type="entry name" value="DinB/YfiT-like"/>
</dbReference>
<protein>
    <submittedName>
        <fullName evidence="2">TIGR03086 family protein</fullName>
    </submittedName>
</protein>
<dbReference type="InterPro" id="IPR017520">
    <property type="entry name" value="CHP03086"/>
</dbReference>
<evidence type="ECO:0000259" key="1">
    <source>
        <dbReference type="Pfam" id="PF11716"/>
    </source>
</evidence>